<evidence type="ECO:0000256" key="2">
    <source>
        <dbReference type="ARBA" id="ARBA00022448"/>
    </source>
</evidence>
<keyword evidence="3" id="KW-0406">Ion transport</keyword>
<evidence type="ECO:0008006" key="7">
    <source>
        <dbReference type="Google" id="ProtNLM"/>
    </source>
</evidence>
<dbReference type="Pfam" id="PF01991">
    <property type="entry name" value="vATP-synt_E"/>
    <property type="match status" value="1"/>
</dbReference>
<dbReference type="InParanoid" id="A2EK66"/>
<dbReference type="GO" id="GO:0033178">
    <property type="term" value="C:proton-transporting two-sector ATPase complex, catalytic domain"/>
    <property type="evidence" value="ECO:0007669"/>
    <property type="project" value="InterPro"/>
</dbReference>
<evidence type="ECO:0000313" key="5">
    <source>
        <dbReference type="EMBL" id="EAY06959.1"/>
    </source>
</evidence>
<dbReference type="OMA" id="MMEFREN"/>
<dbReference type="Gene3D" id="3.30.2320.30">
    <property type="entry name" value="ATP synthase, E subunit, C-terminal"/>
    <property type="match status" value="1"/>
</dbReference>
<feature type="coiled-coil region" evidence="4">
    <location>
        <begin position="49"/>
        <end position="105"/>
    </location>
</feature>
<keyword evidence="2" id="KW-0813">Transport</keyword>
<accession>A2EK66</accession>
<sequence>MASTPQQRVEQMCALFREQAESIAIEKQTEAAKIADQYYDQQISLTTNNLQTEAERQEKEIEVNRQIQNAKITNSAKLEILKAQKKALNECLEEAKNRLNEFSKGPDYPLVLAKLIAEGVIILKEQRVRLTVRKADVEICNSIIPKALEMVKSVDPNLDCKLIVDEERYLPADPHCAGGVVFTCHKGKIRLSNILNERLKLAYDGILPQIREIVLE</sequence>
<dbReference type="VEuPathDB" id="TrichDB:TVAG_099990"/>
<organism evidence="5 6">
    <name type="scientific">Trichomonas vaginalis (strain ATCC PRA-98 / G3)</name>
    <dbReference type="NCBI Taxonomy" id="412133"/>
    <lineage>
        <taxon>Eukaryota</taxon>
        <taxon>Metamonada</taxon>
        <taxon>Parabasalia</taxon>
        <taxon>Trichomonadida</taxon>
        <taxon>Trichomonadidae</taxon>
        <taxon>Trichomonas</taxon>
    </lineage>
</organism>
<keyword evidence="4" id="KW-0175">Coiled coil</keyword>
<evidence type="ECO:0000256" key="4">
    <source>
        <dbReference type="SAM" id="Coils"/>
    </source>
</evidence>
<dbReference type="VEuPathDB" id="TrichDB:TVAGG3_0838400"/>
<dbReference type="AlphaFoldDB" id="A2EK66"/>
<dbReference type="SUPFAM" id="SSF160527">
    <property type="entry name" value="V-type ATPase subunit E-like"/>
    <property type="match status" value="1"/>
</dbReference>
<dbReference type="KEGG" id="tva:4764842"/>
<dbReference type="InterPro" id="IPR038495">
    <property type="entry name" value="ATPase_E_C"/>
</dbReference>
<comment type="similarity">
    <text evidence="1">Belongs to the V-ATPase E subunit family.</text>
</comment>
<name>A2EK66_TRIV3</name>
<protein>
    <recommendedName>
        <fullName evidence="7">V-type proton ATPase subunit E</fullName>
    </recommendedName>
</protein>
<evidence type="ECO:0000256" key="1">
    <source>
        <dbReference type="ARBA" id="ARBA00005901"/>
    </source>
</evidence>
<dbReference type="InterPro" id="IPR002842">
    <property type="entry name" value="ATPase_V1_Esu"/>
</dbReference>
<dbReference type="SMR" id="A2EK66"/>
<dbReference type="GO" id="GO:0046961">
    <property type="term" value="F:proton-transporting ATPase activity, rotational mechanism"/>
    <property type="evidence" value="ECO:0000318"/>
    <property type="project" value="GO_Central"/>
</dbReference>
<gene>
    <name evidence="5" type="ORF">TVAG_099990</name>
</gene>
<proteinExistence type="inferred from homology"/>
<keyword evidence="6" id="KW-1185">Reference proteome</keyword>
<reference evidence="5" key="1">
    <citation type="submission" date="2006-10" db="EMBL/GenBank/DDBJ databases">
        <authorList>
            <person name="Amadeo P."/>
            <person name="Zhao Q."/>
            <person name="Wortman J."/>
            <person name="Fraser-Liggett C."/>
            <person name="Carlton J."/>
        </authorList>
    </citation>
    <scope>NUCLEOTIDE SEQUENCE</scope>
    <source>
        <strain evidence="5">G3</strain>
    </source>
</reference>
<reference evidence="5" key="2">
    <citation type="journal article" date="2007" name="Science">
        <title>Draft genome sequence of the sexually transmitted pathogen Trichomonas vaginalis.</title>
        <authorList>
            <person name="Carlton J.M."/>
            <person name="Hirt R.P."/>
            <person name="Silva J.C."/>
            <person name="Delcher A.L."/>
            <person name="Schatz M."/>
            <person name="Zhao Q."/>
            <person name="Wortman J.R."/>
            <person name="Bidwell S.L."/>
            <person name="Alsmark U.C.M."/>
            <person name="Besteiro S."/>
            <person name="Sicheritz-Ponten T."/>
            <person name="Noel C.J."/>
            <person name="Dacks J.B."/>
            <person name="Foster P.G."/>
            <person name="Simillion C."/>
            <person name="Van de Peer Y."/>
            <person name="Miranda-Saavedra D."/>
            <person name="Barton G.J."/>
            <person name="Westrop G.D."/>
            <person name="Mueller S."/>
            <person name="Dessi D."/>
            <person name="Fiori P.L."/>
            <person name="Ren Q."/>
            <person name="Paulsen I."/>
            <person name="Zhang H."/>
            <person name="Bastida-Corcuera F.D."/>
            <person name="Simoes-Barbosa A."/>
            <person name="Brown M.T."/>
            <person name="Hayes R.D."/>
            <person name="Mukherjee M."/>
            <person name="Okumura C.Y."/>
            <person name="Schneider R."/>
            <person name="Smith A.J."/>
            <person name="Vanacova S."/>
            <person name="Villalvazo M."/>
            <person name="Haas B.J."/>
            <person name="Pertea M."/>
            <person name="Feldblyum T.V."/>
            <person name="Utterback T.R."/>
            <person name="Shu C.L."/>
            <person name="Osoegawa K."/>
            <person name="de Jong P.J."/>
            <person name="Hrdy I."/>
            <person name="Horvathova L."/>
            <person name="Zubacova Z."/>
            <person name="Dolezal P."/>
            <person name="Malik S.B."/>
            <person name="Logsdon J.M. Jr."/>
            <person name="Henze K."/>
            <person name="Gupta A."/>
            <person name="Wang C.C."/>
            <person name="Dunne R.L."/>
            <person name="Upcroft J.A."/>
            <person name="Upcroft P."/>
            <person name="White O."/>
            <person name="Salzberg S.L."/>
            <person name="Tang P."/>
            <person name="Chiu C.-H."/>
            <person name="Lee Y.-S."/>
            <person name="Embley T.M."/>
            <person name="Coombs G.H."/>
            <person name="Mottram J.C."/>
            <person name="Tachezy J."/>
            <person name="Fraser-Liggett C.M."/>
            <person name="Johnson P.J."/>
        </authorList>
    </citation>
    <scope>NUCLEOTIDE SEQUENCE [LARGE SCALE GENOMIC DNA]</scope>
    <source>
        <strain evidence="5">G3</strain>
    </source>
</reference>
<dbReference type="STRING" id="5722.A2EK66"/>
<dbReference type="OrthoDB" id="10263003at2759"/>
<dbReference type="eggNOG" id="KOG1664">
    <property type="taxonomic scope" value="Eukaryota"/>
</dbReference>
<dbReference type="Proteomes" id="UP000001542">
    <property type="component" value="Unassembled WGS sequence"/>
</dbReference>
<dbReference type="RefSeq" id="XP_001319182.1">
    <property type="nucleotide sequence ID" value="XM_001319147.1"/>
</dbReference>
<evidence type="ECO:0000256" key="3">
    <source>
        <dbReference type="ARBA" id="ARBA00023065"/>
    </source>
</evidence>
<evidence type="ECO:0000313" key="6">
    <source>
        <dbReference type="Proteomes" id="UP000001542"/>
    </source>
</evidence>
<dbReference type="EMBL" id="DS113411">
    <property type="protein sequence ID" value="EAY06959.1"/>
    <property type="molecule type" value="Genomic_DNA"/>
</dbReference>
<dbReference type="PANTHER" id="PTHR45715">
    <property type="entry name" value="ATPASE H+-TRANSPORTING V1 SUBUNIT E1A-RELATED"/>
    <property type="match status" value="1"/>
</dbReference>